<feature type="domain" description="DUF6697" evidence="2">
    <location>
        <begin position="329"/>
        <end position="529"/>
    </location>
</feature>
<feature type="compositionally biased region" description="Polar residues" evidence="1">
    <location>
        <begin position="234"/>
        <end position="243"/>
    </location>
</feature>
<feature type="region of interest" description="Disordered" evidence="1">
    <location>
        <begin position="551"/>
        <end position="606"/>
    </location>
</feature>
<proteinExistence type="predicted"/>
<feature type="compositionally biased region" description="Basic and acidic residues" evidence="1">
    <location>
        <begin position="119"/>
        <end position="142"/>
    </location>
</feature>
<dbReference type="EMBL" id="QPFP01000003">
    <property type="protein sequence ID" value="TEB37814.1"/>
    <property type="molecule type" value="Genomic_DNA"/>
</dbReference>
<dbReference type="AlphaFoldDB" id="A0A4Y7TV51"/>
<evidence type="ECO:0000313" key="3">
    <source>
        <dbReference type="EMBL" id="TEB37814.1"/>
    </source>
</evidence>
<comment type="caution">
    <text evidence="3">The sequence shown here is derived from an EMBL/GenBank/DDBJ whole genome shotgun (WGS) entry which is preliminary data.</text>
</comment>
<feature type="compositionally biased region" description="Basic and acidic residues" evidence="1">
    <location>
        <begin position="190"/>
        <end position="199"/>
    </location>
</feature>
<keyword evidence="4" id="KW-1185">Reference proteome</keyword>
<accession>A0A4Y7TV51</accession>
<dbReference type="InterPro" id="IPR046520">
    <property type="entry name" value="DUF6697"/>
</dbReference>
<feature type="compositionally biased region" description="Polar residues" evidence="1">
    <location>
        <begin position="264"/>
        <end position="273"/>
    </location>
</feature>
<name>A0A4Y7TV51_COPMI</name>
<feature type="compositionally biased region" description="Polar residues" evidence="1">
    <location>
        <begin position="556"/>
        <end position="566"/>
    </location>
</feature>
<dbReference type="OrthoDB" id="3265858at2759"/>
<dbReference type="Pfam" id="PF20411">
    <property type="entry name" value="DUF6697"/>
    <property type="match status" value="1"/>
</dbReference>
<evidence type="ECO:0000259" key="2">
    <source>
        <dbReference type="Pfam" id="PF20411"/>
    </source>
</evidence>
<evidence type="ECO:0000313" key="4">
    <source>
        <dbReference type="Proteomes" id="UP000298030"/>
    </source>
</evidence>
<sequence>MKTNLEHKIECDSIQSSLDEIKSQVTRLKDENEELRRDKASFREHSDESRQNAARTRVELEAVHREKQNLAMRLNKEKSRNEALVRQLTKERAEKERLQRLVIELRPEALPTPAMTPTKSEEEDHKLKSESAEAAIHTETKPRTATRGPSLKRRRSLSFETLQADGSAGKRQHWGTRSGAEAVHSAPLDRASDGMDWQRPDPCTSQQHPNDEGPNSTSSGSRNAAGDNFLEPQVSPSPFQGLSTVKLEEQLQPPRGTGRDPQLDMSTPRSPSRGSVPGDDTKEGIQTGPRASLKLKKGDAFDLPPSVVEAYLRDMPRFSIHPLPNLVGIKRKVMRLTYGGSDRQLVQYLAANKNPSSNAKRNLGWPMPDDHPVIPHAPGEPGLMFAGRTELRQGIWSVFTRNANKTSAEWTYMGEYENTLVGTMTKEQFIWQSYKVKQKWVKRVATKKSETYMAIRARIALRKAGTLPRDEKDRESALVTEEVKRMKEGRGGIVTEEDVMNAFASGDEGITILRMKCVAYDRRFVNHVENAHITAQDVVAEPQKAAQAVARRTRSQRGSTRKSSLATPEEDDLGFCGLQAQENGGESDGGLSYVSEGEETAGPARF</sequence>
<dbReference type="Proteomes" id="UP000298030">
    <property type="component" value="Unassembled WGS sequence"/>
</dbReference>
<protein>
    <recommendedName>
        <fullName evidence="2">DUF6697 domain-containing protein</fullName>
    </recommendedName>
</protein>
<organism evidence="3 4">
    <name type="scientific">Coprinellus micaceus</name>
    <name type="common">Glistening ink-cap mushroom</name>
    <name type="synonym">Coprinus micaceus</name>
    <dbReference type="NCBI Taxonomy" id="71717"/>
    <lineage>
        <taxon>Eukaryota</taxon>
        <taxon>Fungi</taxon>
        <taxon>Dikarya</taxon>
        <taxon>Basidiomycota</taxon>
        <taxon>Agaricomycotina</taxon>
        <taxon>Agaricomycetes</taxon>
        <taxon>Agaricomycetidae</taxon>
        <taxon>Agaricales</taxon>
        <taxon>Agaricineae</taxon>
        <taxon>Psathyrellaceae</taxon>
        <taxon>Coprinellus</taxon>
    </lineage>
</organism>
<feature type="compositionally biased region" description="Polar residues" evidence="1">
    <location>
        <begin position="203"/>
        <end position="222"/>
    </location>
</feature>
<dbReference type="STRING" id="71717.A0A4Y7TV51"/>
<feature type="region of interest" description="Disordered" evidence="1">
    <location>
        <begin position="108"/>
        <end position="293"/>
    </location>
</feature>
<evidence type="ECO:0000256" key="1">
    <source>
        <dbReference type="SAM" id="MobiDB-lite"/>
    </source>
</evidence>
<feature type="region of interest" description="Disordered" evidence="1">
    <location>
        <begin position="32"/>
        <end position="56"/>
    </location>
</feature>
<gene>
    <name evidence="3" type="ORF">FA13DRAFT_1725451</name>
</gene>
<reference evidence="3 4" key="1">
    <citation type="journal article" date="2019" name="Nat. Ecol. Evol.">
        <title>Megaphylogeny resolves global patterns of mushroom evolution.</title>
        <authorList>
            <person name="Varga T."/>
            <person name="Krizsan K."/>
            <person name="Foldi C."/>
            <person name="Dima B."/>
            <person name="Sanchez-Garcia M."/>
            <person name="Sanchez-Ramirez S."/>
            <person name="Szollosi G.J."/>
            <person name="Szarkandi J.G."/>
            <person name="Papp V."/>
            <person name="Albert L."/>
            <person name="Andreopoulos W."/>
            <person name="Angelini C."/>
            <person name="Antonin V."/>
            <person name="Barry K.W."/>
            <person name="Bougher N.L."/>
            <person name="Buchanan P."/>
            <person name="Buyck B."/>
            <person name="Bense V."/>
            <person name="Catcheside P."/>
            <person name="Chovatia M."/>
            <person name="Cooper J."/>
            <person name="Damon W."/>
            <person name="Desjardin D."/>
            <person name="Finy P."/>
            <person name="Geml J."/>
            <person name="Haridas S."/>
            <person name="Hughes K."/>
            <person name="Justo A."/>
            <person name="Karasinski D."/>
            <person name="Kautmanova I."/>
            <person name="Kiss B."/>
            <person name="Kocsube S."/>
            <person name="Kotiranta H."/>
            <person name="LaButti K.M."/>
            <person name="Lechner B.E."/>
            <person name="Liimatainen K."/>
            <person name="Lipzen A."/>
            <person name="Lukacs Z."/>
            <person name="Mihaltcheva S."/>
            <person name="Morgado L.N."/>
            <person name="Niskanen T."/>
            <person name="Noordeloos M.E."/>
            <person name="Ohm R.A."/>
            <person name="Ortiz-Santana B."/>
            <person name="Ovrebo C."/>
            <person name="Racz N."/>
            <person name="Riley R."/>
            <person name="Savchenko A."/>
            <person name="Shiryaev A."/>
            <person name="Soop K."/>
            <person name="Spirin V."/>
            <person name="Szebenyi C."/>
            <person name="Tomsovsky M."/>
            <person name="Tulloss R.E."/>
            <person name="Uehling J."/>
            <person name="Grigoriev I.V."/>
            <person name="Vagvolgyi C."/>
            <person name="Papp T."/>
            <person name="Martin F.M."/>
            <person name="Miettinen O."/>
            <person name="Hibbett D.S."/>
            <person name="Nagy L.G."/>
        </authorList>
    </citation>
    <scope>NUCLEOTIDE SEQUENCE [LARGE SCALE GENOMIC DNA]</scope>
    <source>
        <strain evidence="3 4">FP101781</strain>
    </source>
</reference>